<name>A0A432X1S4_9GAMM</name>
<organism evidence="2 3">
    <name type="scientific">Aliidiomarina taiwanensis</name>
    <dbReference type="NCBI Taxonomy" id="946228"/>
    <lineage>
        <taxon>Bacteria</taxon>
        <taxon>Pseudomonadati</taxon>
        <taxon>Pseudomonadota</taxon>
        <taxon>Gammaproteobacteria</taxon>
        <taxon>Alteromonadales</taxon>
        <taxon>Idiomarinaceae</taxon>
        <taxon>Aliidiomarina</taxon>
    </lineage>
</organism>
<dbReference type="SUPFAM" id="SSF55909">
    <property type="entry name" value="Pentein"/>
    <property type="match status" value="1"/>
</dbReference>
<dbReference type="PANTHER" id="PTHR31377">
    <property type="entry name" value="AGMATINE DEIMINASE-RELATED"/>
    <property type="match status" value="1"/>
</dbReference>
<reference evidence="2 3" key="1">
    <citation type="journal article" date="2011" name="Front. Microbiol.">
        <title>Genomic signatures of strain selection and enhancement in Bacillus atrophaeus var. globigii, a historical biowarfare simulant.</title>
        <authorList>
            <person name="Gibbons H.S."/>
            <person name="Broomall S.M."/>
            <person name="McNew L.A."/>
            <person name="Daligault H."/>
            <person name="Chapman C."/>
            <person name="Bruce D."/>
            <person name="Karavis M."/>
            <person name="Krepps M."/>
            <person name="McGregor P.A."/>
            <person name="Hong C."/>
            <person name="Park K.H."/>
            <person name="Akmal A."/>
            <person name="Feldman A."/>
            <person name="Lin J.S."/>
            <person name="Chang W.E."/>
            <person name="Higgs B.W."/>
            <person name="Demirev P."/>
            <person name="Lindquist J."/>
            <person name="Liem A."/>
            <person name="Fochler E."/>
            <person name="Read T.D."/>
            <person name="Tapia R."/>
            <person name="Johnson S."/>
            <person name="Bishop-Lilly K.A."/>
            <person name="Detter C."/>
            <person name="Han C."/>
            <person name="Sozhamannan S."/>
            <person name="Rosenzweig C.N."/>
            <person name="Skowronski E.W."/>
        </authorList>
    </citation>
    <scope>NUCLEOTIDE SEQUENCE [LARGE SCALE GENOMIC DNA]</scope>
    <source>
        <strain evidence="2 3">AIT1</strain>
    </source>
</reference>
<dbReference type="Pfam" id="PF04371">
    <property type="entry name" value="PAD_porph"/>
    <property type="match status" value="1"/>
</dbReference>
<dbReference type="GO" id="GO:0047632">
    <property type="term" value="F:agmatine deiminase activity"/>
    <property type="evidence" value="ECO:0007669"/>
    <property type="project" value="TreeGrafter"/>
</dbReference>
<dbReference type="Gene3D" id="3.75.10.10">
    <property type="entry name" value="L-arginine/glycine Amidinotransferase, Chain A"/>
    <property type="match status" value="1"/>
</dbReference>
<evidence type="ECO:0000313" key="2">
    <source>
        <dbReference type="EMBL" id="RUO40531.1"/>
    </source>
</evidence>
<evidence type="ECO:0000313" key="3">
    <source>
        <dbReference type="Proteomes" id="UP000286976"/>
    </source>
</evidence>
<dbReference type="Proteomes" id="UP000286976">
    <property type="component" value="Unassembled WGS sequence"/>
</dbReference>
<dbReference type="EMBL" id="PIPQ01000003">
    <property type="protein sequence ID" value="RUO40531.1"/>
    <property type="molecule type" value="Genomic_DNA"/>
</dbReference>
<evidence type="ECO:0008006" key="4">
    <source>
        <dbReference type="Google" id="ProtNLM"/>
    </source>
</evidence>
<dbReference type="InterPro" id="IPR007466">
    <property type="entry name" value="Peptidyl-Arg-deiminase_porph"/>
</dbReference>
<keyword evidence="1" id="KW-0378">Hydrolase</keyword>
<accession>A0A432X1S4</accession>
<keyword evidence="3" id="KW-1185">Reference proteome</keyword>
<dbReference type="GO" id="GO:0009446">
    <property type="term" value="P:putrescine biosynthetic process"/>
    <property type="evidence" value="ECO:0007669"/>
    <property type="project" value="InterPro"/>
</dbReference>
<dbReference type="PANTHER" id="PTHR31377:SF0">
    <property type="entry name" value="AGMATINE DEIMINASE-RELATED"/>
    <property type="match status" value="1"/>
</dbReference>
<proteinExistence type="predicted"/>
<dbReference type="RefSeq" id="WP_126757407.1">
    <property type="nucleotide sequence ID" value="NZ_PIPQ01000003.1"/>
</dbReference>
<gene>
    <name evidence="2" type="ORF">CWE15_07195</name>
</gene>
<sequence length="362" mass="39739">MSKELTSASGKWLPEWTPARALWLRWPYRADIFAAAGAEAQSELLALLSRLKDETLAIHLMVPGAERAKAEQALASLDGPEVILHEVDYGDVWLRDCAPFVGADGVHRHFAFDSWGGIDDQWPLDIMARDWLSRTLQAKTKRFDVVLEGGAIYTDGEGTGLACTGSTIFRGNNEQWSQAAFAASLKESLGIEKVLWLPGKLSADETGGHVDNMACFLGPGLVALNMPASPTHPDYATCRRVLNFLERAKDAQGRRLEIVRMPLPKMPRLTAQEADSIEARPGIRRRIAGMPLMASYLNFIRAGDLVIMPEFHVPEDDQAFQVLSAALPSCRIIRTPTRGLLVGGGGWHCASWVEPELEAQGD</sequence>
<dbReference type="OrthoDB" id="9808013at2"/>
<evidence type="ECO:0000256" key="1">
    <source>
        <dbReference type="ARBA" id="ARBA00022801"/>
    </source>
</evidence>
<protein>
    <recommendedName>
        <fullName evidence="4">Agmatine deiminase</fullName>
    </recommendedName>
</protein>
<dbReference type="GO" id="GO:0004668">
    <property type="term" value="F:protein-arginine deiminase activity"/>
    <property type="evidence" value="ECO:0007669"/>
    <property type="project" value="InterPro"/>
</dbReference>
<comment type="caution">
    <text evidence="2">The sequence shown here is derived from an EMBL/GenBank/DDBJ whole genome shotgun (WGS) entry which is preliminary data.</text>
</comment>
<dbReference type="AlphaFoldDB" id="A0A432X1S4"/>